<name>A0A3M0ACT6_9GAMM</name>
<dbReference type="NCBIfam" id="TIGR00842">
    <property type="entry name" value="bcct"/>
    <property type="match status" value="1"/>
</dbReference>
<dbReference type="InterPro" id="IPR000060">
    <property type="entry name" value="BCCT_transptr"/>
</dbReference>
<evidence type="ECO:0000313" key="10">
    <source>
        <dbReference type="Proteomes" id="UP000267187"/>
    </source>
</evidence>
<comment type="similarity">
    <text evidence="2">Belongs to the BCCT transporter (TC 2.A.15) family.</text>
</comment>
<evidence type="ECO:0000256" key="1">
    <source>
        <dbReference type="ARBA" id="ARBA00004651"/>
    </source>
</evidence>
<dbReference type="GO" id="GO:0022857">
    <property type="term" value="F:transmembrane transporter activity"/>
    <property type="evidence" value="ECO:0007669"/>
    <property type="project" value="InterPro"/>
</dbReference>
<evidence type="ECO:0000256" key="4">
    <source>
        <dbReference type="ARBA" id="ARBA00022475"/>
    </source>
</evidence>
<keyword evidence="10" id="KW-1185">Reference proteome</keyword>
<proteinExistence type="inferred from homology"/>
<feature type="transmembrane region" description="Helical" evidence="8">
    <location>
        <begin position="235"/>
        <end position="257"/>
    </location>
</feature>
<organism evidence="9 10">
    <name type="scientific">Umboniibacter marinipuniceus</name>
    <dbReference type="NCBI Taxonomy" id="569599"/>
    <lineage>
        <taxon>Bacteria</taxon>
        <taxon>Pseudomonadati</taxon>
        <taxon>Pseudomonadota</taxon>
        <taxon>Gammaproteobacteria</taxon>
        <taxon>Cellvibrionales</taxon>
        <taxon>Cellvibrionaceae</taxon>
        <taxon>Umboniibacter</taxon>
    </lineage>
</organism>
<comment type="subcellular location">
    <subcellularLocation>
        <location evidence="1">Cell membrane</location>
        <topology evidence="1">Multi-pass membrane protein</topology>
    </subcellularLocation>
</comment>
<reference evidence="9 10" key="1">
    <citation type="submission" date="2018-10" db="EMBL/GenBank/DDBJ databases">
        <title>Genomic Encyclopedia of Type Strains, Phase IV (KMG-IV): sequencing the most valuable type-strain genomes for metagenomic binning, comparative biology and taxonomic classification.</title>
        <authorList>
            <person name="Goeker M."/>
        </authorList>
    </citation>
    <scope>NUCLEOTIDE SEQUENCE [LARGE SCALE GENOMIC DNA]</scope>
    <source>
        <strain evidence="9 10">DSM 25080</strain>
    </source>
</reference>
<evidence type="ECO:0000256" key="3">
    <source>
        <dbReference type="ARBA" id="ARBA00022448"/>
    </source>
</evidence>
<dbReference type="PANTHER" id="PTHR30047">
    <property type="entry name" value="HIGH-AFFINITY CHOLINE TRANSPORT PROTEIN-RELATED"/>
    <property type="match status" value="1"/>
</dbReference>
<feature type="transmembrane region" description="Helical" evidence="8">
    <location>
        <begin position="452"/>
        <end position="471"/>
    </location>
</feature>
<dbReference type="PROSITE" id="PS01303">
    <property type="entry name" value="BCCT"/>
    <property type="match status" value="1"/>
</dbReference>
<evidence type="ECO:0000256" key="2">
    <source>
        <dbReference type="ARBA" id="ARBA00005658"/>
    </source>
</evidence>
<evidence type="ECO:0000256" key="7">
    <source>
        <dbReference type="ARBA" id="ARBA00023136"/>
    </source>
</evidence>
<dbReference type="GO" id="GO:0005886">
    <property type="term" value="C:plasma membrane"/>
    <property type="evidence" value="ECO:0007669"/>
    <property type="project" value="UniProtKB-SubCell"/>
</dbReference>
<feature type="transmembrane region" description="Helical" evidence="8">
    <location>
        <begin position="324"/>
        <end position="341"/>
    </location>
</feature>
<keyword evidence="3" id="KW-0813">Transport</keyword>
<evidence type="ECO:0000256" key="8">
    <source>
        <dbReference type="SAM" id="Phobius"/>
    </source>
</evidence>
<dbReference type="AlphaFoldDB" id="A0A3M0ACT6"/>
<dbReference type="OrthoDB" id="9775735at2"/>
<gene>
    <name evidence="9" type="ORF">DFR27_1651</name>
</gene>
<keyword evidence="5 8" id="KW-0812">Transmembrane</keyword>
<protein>
    <submittedName>
        <fullName evidence="9">Choline/glycine/proline betaine transport protein</fullName>
    </submittedName>
</protein>
<keyword evidence="6 8" id="KW-1133">Transmembrane helix</keyword>
<dbReference type="Proteomes" id="UP000267187">
    <property type="component" value="Unassembled WGS sequence"/>
</dbReference>
<dbReference type="Pfam" id="PF02028">
    <property type="entry name" value="BCCT"/>
    <property type="match status" value="1"/>
</dbReference>
<feature type="transmembrane region" description="Helical" evidence="8">
    <location>
        <begin position="21"/>
        <end position="39"/>
    </location>
</feature>
<keyword evidence="7 8" id="KW-0472">Membrane</keyword>
<feature type="transmembrane region" description="Helical" evidence="8">
    <location>
        <begin position="353"/>
        <end position="371"/>
    </location>
</feature>
<feature type="transmembrane region" description="Helical" evidence="8">
    <location>
        <begin position="411"/>
        <end position="440"/>
    </location>
</feature>
<evidence type="ECO:0000256" key="6">
    <source>
        <dbReference type="ARBA" id="ARBA00022989"/>
    </source>
</evidence>
<keyword evidence="4" id="KW-1003">Cell membrane</keyword>
<dbReference type="PANTHER" id="PTHR30047:SF7">
    <property type="entry name" value="HIGH-AFFINITY CHOLINE TRANSPORT PROTEIN"/>
    <property type="match status" value="1"/>
</dbReference>
<accession>A0A3M0ACT6</accession>
<sequence length="656" mass="72674">MVNSSESPQNKRPKREGISNVFITSSALLVALIVLAVAAPSWTEHAFIAAQSQIVDSASWFYVLVVASIAIALIYFAASSLSDIRLGPDDSRPDYSYPTWFSMLFSAGIGIGLLFFGVAEPVMHYLMPPVGTPETIEAAEQALEITFFHWGLHAWGIYALVGLALAYFGYRHNLPFTLRSTLYPVLGNRIYGPIGDSVDIFAIIGTVLGVATSLGFGVAQINAGLHYLFDVPNSVSIQAGIIVAVTILATASVLSGLNRGIRILSQVNMSLAVLLLILVFTTGETVHLMQTLMQNIGIYLSGVVGKTFDLYAYAPNDWIGGWTLFYWGWWISWSPFVGMFIAKISRGRTIREFILGVILIPVGFTFTWMTVFGNSAINLIREHGQSLSGAVLENNAIALFKFLEYFPMTEVVSLIAILMIVIFFVTSADSGALVVNMLAAKGNENNPVWQRIYWSFSIGLVAMILLFAGGLKSLQTATIISALPFSFVLLLIVISLMKSLNTEKLKRESMLNTMNTTPHDQDMDWRERINRLNTTNSPNEVRSFIREVGVPALQELHDAFDEQSVDSEISIEEDAVTLAVKLDDGTSFAYQLKLREVDHHLDALTDSEVSTARCEVYLREGFQHYDIMGYSEQQIIKDMLNHCEKHGYFVHLARKH</sequence>
<evidence type="ECO:0000256" key="5">
    <source>
        <dbReference type="ARBA" id="ARBA00022692"/>
    </source>
</evidence>
<feature type="transmembrane region" description="Helical" evidence="8">
    <location>
        <begin position="200"/>
        <end position="223"/>
    </location>
</feature>
<feature type="transmembrane region" description="Helical" evidence="8">
    <location>
        <begin position="99"/>
        <end position="119"/>
    </location>
</feature>
<dbReference type="EMBL" id="REFJ01000003">
    <property type="protein sequence ID" value="RMA80285.1"/>
    <property type="molecule type" value="Genomic_DNA"/>
</dbReference>
<feature type="transmembrane region" description="Helical" evidence="8">
    <location>
        <begin position="269"/>
        <end position="289"/>
    </location>
</feature>
<feature type="transmembrane region" description="Helical" evidence="8">
    <location>
        <begin position="477"/>
        <end position="497"/>
    </location>
</feature>
<dbReference type="RefSeq" id="WP_121876958.1">
    <property type="nucleotide sequence ID" value="NZ_REFJ01000003.1"/>
</dbReference>
<feature type="transmembrane region" description="Helical" evidence="8">
    <location>
        <begin position="59"/>
        <end position="78"/>
    </location>
</feature>
<comment type="caution">
    <text evidence="9">The sequence shown here is derived from an EMBL/GenBank/DDBJ whole genome shotgun (WGS) entry which is preliminary data.</text>
</comment>
<evidence type="ECO:0000313" key="9">
    <source>
        <dbReference type="EMBL" id="RMA80285.1"/>
    </source>
</evidence>
<dbReference type="InterPro" id="IPR018093">
    <property type="entry name" value="BCCT_CS"/>
</dbReference>
<feature type="transmembrane region" description="Helical" evidence="8">
    <location>
        <begin position="152"/>
        <end position="170"/>
    </location>
</feature>